<reference evidence="2" key="1">
    <citation type="submission" date="2022-11" db="EMBL/GenBank/DDBJ databases">
        <title>Marilongibacter aestuarii gen. nov., sp. nov., isolated from tidal flat sediment.</title>
        <authorList>
            <person name="Jiayan W."/>
        </authorList>
    </citation>
    <scope>NUCLEOTIDE SEQUENCE</scope>
    <source>
        <strain evidence="2">Z1-6</strain>
    </source>
</reference>
<name>A0A9X3F2Y2_9BACT</name>
<dbReference type="PANTHER" id="PTHR18964">
    <property type="entry name" value="ROK (REPRESSOR, ORF, KINASE) FAMILY"/>
    <property type="match status" value="1"/>
</dbReference>
<dbReference type="PANTHER" id="PTHR18964:SF149">
    <property type="entry name" value="BIFUNCTIONAL UDP-N-ACETYLGLUCOSAMINE 2-EPIMERASE_N-ACETYLMANNOSAMINE KINASE"/>
    <property type="match status" value="1"/>
</dbReference>
<dbReference type="AlphaFoldDB" id="A0A9X3F2Y2"/>
<accession>A0A9X3F2Y2</accession>
<dbReference type="RefSeq" id="WP_343331231.1">
    <property type="nucleotide sequence ID" value="NZ_JAPOHD010000003.1"/>
</dbReference>
<organism evidence="2 3">
    <name type="scientific">Draconibacterium aestuarii</name>
    <dbReference type="NCBI Taxonomy" id="2998507"/>
    <lineage>
        <taxon>Bacteria</taxon>
        <taxon>Pseudomonadati</taxon>
        <taxon>Bacteroidota</taxon>
        <taxon>Bacteroidia</taxon>
        <taxon>Marinilabiliales</taxon>
        <taxon>Prolixibacteraceae</taxon>
        <taxon>Draconibacterium</taxon>
    </lineage>
</organism>
<dbReference type="Gene3D" id="3.30.420.40">
    <property type="match status" value="2"/>
</dbReference>
<dbReference type="InterPro" id="IPR043129">
    <property type="entry name" value="ATPase_NBD"/>
</dbReference>
<dbReference type="PROSITE" id="PS01125">
    <property type="entry name" value="ROK"/>
    <property type="match status" value="1"/>
</dbReference>
<evidence type="ECO:0000313" key="3">
    <source>
        <dbReference type="Proteomes" id="UP001145087"/>
    </source>
</evidence>
<dbReference type="Proteomes" id="UP001145087">
    <property type="component" value="Unassembled WGS sequence"/>
</dbReference>
<dbReference type="InterPro" id="IPR000600">
    <property type="entry name" value="ROK"/>
</dbReference>
<sequence length="294" mass="31178">MSEIIIGVDLGGTRIKAVAIDETGNILFENYQPTDDGDDKIWKNAVKRAVQTIQNKIENAGTVIGISAPGLPNEKNSAIGFMPGRLQGLENFIWSDFLGTKAFVLNDAVAAMMAEAKFGAAKNKKNVIMLTLGTGVGGGILIDGKPYQGAFQKAGHLGHLSLDSNAEPDIIGVPGSLEDAIGNCTIEKRTGGRFTSTDELIKAHRKGDEFATQVWMTSVNKLAVALASFTNILSPETIILGGGITEAGNDLFKPLEKLMAKYEWRSGGNQTEVVKAQYGDLAGAVGAACFAKQF</sequence>
<dbReference type="SUPFAM" id="SSF53067">
    <property type="entry name" value="Actin-like ATPase domain"/>
    <property type="match status" value="1"/>
</dbReference>
<proteinExistence type="inferred from homology"/>
<dbReference type="EMBL" id="JAPOHD010000003">
    <property type="protein sequence ID" value="MCY1718892.1"/>
    <property type="molecule type" value="Genomic_DNA"/>
</dbReference>
<comment type="similarity">
    <text evidence="1">Belongs to the ROK (NagC/XylR) family.</text>
</comment>
<dbReference type="Pfam" id="PF00480">
    <property type="entry name" value="ROK"/>
    <property type="match status" value="1"/>
</dbReference>
<evidence type="ECO:0000256" key="1">
    <source>
        <dbReference type="ARBA" id="ARBA00006479"/>
    </source>
</evidence>
<keyword evidence="3" id="KW-1185">Reference proteome</keyword>
<protein>
    <submittedName>
        <fullName evidence="2">ROK family protein</fullName>
    </submittedName>
</protein>
<evidence type="ECO:0000313" key="2">
    <source>
        <dbReference type="EMBL" id="MCY1718892.1"/>
    </source>
</evidence>
<comment type="caution">
    <text evidence="2">The sequence shown here is derived from an EMBL/GenBank/DDBJ whole genome shotgun (WGS) entry which is preliminary data.</text>
</comment>
<dbReference type="InterPro" id="IPR049874">
    <property type="entry name" value="ROK_cs"/>
</dbReference>
<gene>
    <name evidence="2" type="ORF">OU798_00970</name>
</gene>